<keyword evidence="3" id="KW-1185">Reference proteome</keyword>
<dbReference type="SUPFAM" id="SSF109854">
    <property type="entry name" value="DinB/YfiT-like putative metalloenzymes"/>
    <property type="match status" value="1"/>
</dbReference>
<name>A0A3Q9FRH8_9BACT</name>
<dbReference type="KEGG" id="fll:EI427_24745"/>
<dbReference type="Pfam" id="PF12867">
    <property type="entry name" value="DinB_2"/>
    <property type="match status" value="1"/>
</dbReference>
<dbReference type="OrthoDB" id="9793216at2"/>
<accession>A0A3Q9FRH8</accession>
<dbReference type="InterPro" id="IPR024775">
    <property type="entry name" value="DinB-like"/>
</dbReference>
<evidence type="ECO:0000313" key="2">
    <source>
        <dbReference type="EMBL" id="AZQ65422.1"/>
    </source>
</evidence>
<sequence length="174" mass="19988">MNKKELPFMPEYFDRYINLTEDNNVVDVLSESITKINSDFVEQLEKLGTQVYAANKWTALDLLQHLIDTERILAYRALRFAREDKTPIPGFEENDYAVNSMANHRELSDLINEFQAVRLGTIALFKSFSDEMLLQVGTASGQEISVLALGFTIVGHQIHHMNILDERYFPMLNS</sequence>
<dbReference type="AlphaFoldDB" id="A0A3Q9FRH8"/>
<dbReference type="EMBL" id="CP034563">
    <property type="protein sequence ID" value="AZQ65422.1"/>
    <property type="molecule type" value="Genomic_DNA"/>
</dbReference>
<protein>
    <submittedName>
        <fullName evidence="2">DinB family protein</fullName>
    </submittedName>
</protein>
<evidence type="ECO:0000259" key="1">
    <source>
        <dbReference type="Pfam" id="PF12867"/>
    </source>
</evidence>
<dbReference type="Proteomes" id="UP000267268">
    <property type="component" value="Chromosome 2"/>
</dbReference>
<dbReference type="Gene3D" id="1.20.120.450">
    <property type="entry name" value="dinb family like domain"/>
    <property type="match status" value="1"/>
</dbReference>
<evidence type="ECO:0000313" key="3">
    <source>
        <dbReference type="Proteomes" id="UP000267268"/>
    </source>
</evidence>
<organism evidence="2 3">
    <name type="scientific">Flammeovirga pectinis</name>
    <dbReference type="NCBI Taxonomy" id="2494373"/>
    <lineage>
        <taxon>Bacteria</taxon>
        <taxon>Pseudomonadati</taxon>
        <taxon>Bacteroidota</taxon>
        <taxon>Cytophagia</taxon>
        <taxon>Cytophagales</taxon>
        <taxon>Flammeovirgaceae</taxon>
        <taxon>Flammeovirga</taxon>
    </lineage>
</organism>
<proteinExistence type="predicted"/>
<dbReference type="InterPro" id="IPR034660">
    <property type="entry name" value="DinB/YfiT-like"/>
</dbReference>
<feature type="domain" description="DinB-like" evidence="1">
    <location>
        <begin position="50"/>
        <end position="163"/>
    </location>
</feature>
<gene>
    <name evidence="2" type="ORF">EI427_24745</name>
</gene>
<reference evidence="2 3" key="1">
    <citation type="submission" date="2018-12" db="EMBL/GenBank/DDBJ databases">
        <title>Flammeovirga pectinis sp. nov., isolated from the gut of the Korean scallop, Patinopecten yessoensis.</title>
        <authorList>
            <person name="Bae J.-W."/>
            <person name="Jeong Y.-S."/>
            <person name="Kang W."/>
        </authorList>
    </citation>
    <scope>NUCLEOTIDE SEQUENCE [LARGE SCALE GENOMIC DNA]</scope>
    <source>
        <strain evidence="2 3">L12M1</strain>
    </source>
</reference>
<dbReference type="RefSeq" id="WP_126620119.1">
    <property type="nucleotide sequence ID" value="NZ_CP034563.1"/>
</dbReference>